<dbReference type="GO" id="GO:0005524">
    <property type="term" value="F:ATP binding"/>
    <property type="evidence" value="ECO:0007669"/>
    <property type="project" value="UniProtKB-KW"/>
</dbReference>
<comment type="caution">
    <text evidence="6">The sequence shown here is derived from an EMBL/GenBank/DDBJ whole genome shotgun (WGS) entry which is preliminary data.</text>
</comment>
<reference evidence="6 7" key="1">
    <citation type="submission" date="2018-07" db="EMBL/GenBank/DDBJ databases">
        <title>Arthrobacter sp. nov., isolated from raw cow's milk with high bacterial count.</title>
        <authorList>
            <person name="Hahne J."/>
            <person name="Isele D."/>
            <person name="Lipski A."/>
        </authorList>
    </citation>
    <scope>NUCLEOTIDE SEQUENCE [LARGE SCALE GENOMIC DNA]</scope>
    <source>
        <strain evidence="6 7">JZ R-183</strain>
    </source>
</reference>
<dbReference type="AlphaFoldDB" id="A0A496PJP0"/>
<evidence type="ECO:0000256" key="1">
    <source>
        <dbReference type="ARBA" id="ARBA00022679"/>
    </source>
</evidence>
<dbReference type="GO" id="GO:0016301">
    <property type="term" value="F:kinase activity"/>
    <property type="evidence" value="ECO:0007669"/>
    <property type="project" value="UniProtKB-KW"/>
</dbReference>
<keyword evidence="3" id="KW-0418">Kinase</keyword>
<evidence type="ECO:0000313" key="7">
    <source>
        <dbReference type="Proteomes" id="UP000273119"/>
    </source>
</evidence>
<gene>
    <name evidence="6" type="ORF">DWQ67_06180</name>
</gene>
<evidence type="ECO:0000313" key="6">
    <source>
        <dbReference type="EMBL" id="RKW70696.1"/>
    </source>
</evidence>
<keyword evidence="4" id="KW-0067">ATP-binding</keyword>
<feature type="domain" description="Maltokinase N-terminal cap" evidence="5">
    <location>
        <begin position="20"/>
        <end position="106"/>
    </location>
</feature>
<evidence type="ECO:0000256" key="3">
    <source>
        <dbReference type="ARBA" id="ARBA00022777"/>
    </source>
</evidence>
<dbReference type="Pfam" id="PF18085">
    <property type="entry name" value="Mak_N_cap"/>
    <property type="match status" value="1"/>
</dbReference>
<keyword evidence="1" id="KW-0808">Transferase</keyword>
<dbReference type="InterPro" id="IPR040999">
    <property type="entry name" value="Mak_N_cap"/>
</dbReference>
<keyword evidence="7" id="KW-1185">Reference proteome</keyword>
<name>A0A496PJP0_9MICC</name>
<keyword evidence="2" id="KW-0547">Nucleotide-binding</keyword>
<organism evidence="6 7">
    <name type="scientific">Galactobacter caseinivorans</name>
    <dbReference type="NCBI Taxonomy" id="2676123"/>
    <lineage>
        <taxon>Bacteria</taxon>
        <taxon>Bacillati</taxon>
        <taxon>Actinomycetota</taxon>
        <taxon>Actinomycetes</taxon>
        <taxon>Micrococcales</taxon>
        <taxon>Micrococcaceae</taxon>
        <taxon>Galactobacter</taxon>
    </lineage>
</organism>
<dbReference type="Proteomes" id="UP000273119">
    <property type="component" value="Unassembled WGS sequence"/>
</dbReference>
<dbReference type="EMBL" id="QQXL01000003">
    <property type="protein sequence ID" value="RKW70696.1"/>
    <property type="molecule type" value="Genomic_DNA"/>
</dbReference>
<proteinExistence type="predicted"/>
<evidence type="ECO:0000256" key="2">
    <source>
        <dbReference type="ARBA" id="ARBA00022741"/>
    </source>
</evidence>
<dbReference type="RefSeq" id="WP_121484721.1">
    <property type="nucleotide sequence ID" value="NZ_QQXL01000003.1"/>
</dbReference>
<evidence type="ECO:0000259" key="5">
    <source>
        <dbReference type="Pfam" id="PF18085"/>
    </source>
</evidence>
<accession>A0A496PJP0</accession>
<sequence length="188" mass="20560">MAEIMQTTLKPSKLEVITQWMRAQPWYRGAMSPHLEIVGGFRLDDPDGEVGLEFFVVRDEPDGVEYFVPLSYRAEPLRDGESENYLVGTMNHGVLGTRYVYDGPADPVWRVVVADLLNGEAEPQHRTESETPDRTVRLVPGTEAGTVDHATVVRVLLAGPAEEPGVVLPWNAADGGEVSGLVLRGHAG</sequence>
<protein>
    <submittedName>
        <fullName evidence="6">1,4-alpha-glucan branching protein</fullName>
    </submittedName>
</protein>
<evidence type="ECO:0000256" key="4">
    <source>
        <dbReference type="ARBA" id="ARBA00022840"/>
    </source>
</evidence>